<dbReference type="Proteomes" id="UP001440984">
    <property type="component" value="Unassembled WGS sequence"/>
</dbReference>
<dbReference type="SUPFAM" id="SSF52540">
    <property type="entry name" value="P-loop containing nucleoside triphosphate hydrolases"/>
    <property type="match status" value="1"/>
</dbReference>
<dbReference type="RefSeq" id="WP_348949103.1">
    <property type="nucleotide sequence ID" value="NZ_JBDZYD010000003.1"/>
</dbReference>
<feature type="domain" description="NACHT" evidence="3">
    <location>
        <begin position="254"/>
        <end position="579"/>
    </location>
</feature>
<dbReference type="PANTHER" id="PTHR46844">
    <property type="entry name" value="SLR5058 PROTEIN"/>
    <property type="match status" value="1"/>
</dbReference>
<dbReference type="InterPro" id="IPR032675">
    <property type="entry name" value="LRR_dom_sf"/>
</dbReference>
<keyword evidence="5" id="KW-1185">Reference proteome</keyword>
<evidence type="ECO:0000256" key="2">
    <source>
        <dbReference type="ARBA" id="ARBA00022840"/>
    </source>
</evidence>
<dbReference type="InterPro" id="IPR027417">
    <property type="entry name" value="P-loop_NTPase"/>
</dbReference>
<dbReference type="Gene3D" id="3.40.50.300">
    <property type="entry name" value="P-loop containing nucleotide triphosphate hydrolases"/>
    <property type="match status" value="1"/>
</dbReference>
<accession>A0ABV0LCK3</accession>
<gene>
    <name evidence="4" type="ORF">ABJI51_09020</name>
</gene>
<dbReference type="Gene3D" id="3.80.10.10">
    <property type="entry name" value="Ribonuclease Inhibitor"/>
    <property type="match status" value="2"/>
</dbReference>
<dbReference type="PROSITE" id="PS50837">
    <property type="entry name" value="NACHT"/>
    <property type="match status" value="1"/>
</dbReference>
<reference evidence="4 5" key="1">
    <citation type="submission" date="2024-05" db="EMBL/GenBank/DDBJ databases">
        <authorList>
            <person name="Zhao H."/>
            <person name="Xu Y."/>
            <person name="Lin S."/>
            <person name="Spain J.C."/>
            <person name="Zhou N.-Y."/>
        </authorList>
    </citation>
    <scope>NUCLEOTIDE SEQUENCE [LARGE SCALE GENOMIC DNA]</scope>
    <source>
        <strain evidence="4 5">NEAU-NG30</strain>
    </source>
</reference>
<organism evidence="4 5">
    <name type="scientific">Amycolatopsis melonis</name>
    <dbReference type="NCBI Taxonomy" id="3156488"/>
    <lineage>
        <taxon>Bacteria</taxon>
        <taxon>Bacillati</taxon>
        <taxon>Actinomycetota</taxon>
        <taxon>Actinomycetes</taxon>
        <taxon>Pseudonocardiales</taxon>
        <taxon>Pseudonocardiaceae</taxon>
        <taxon>Amycolatopsis</taxon>
    </lineage>
</organism>
<dbReference type="InterPro" id="IPR007111">
    <property type="entry name" value="NACHT_NTPase"/>
</dbReference>
<name>A0ABV0LCK3_9PSEU</name>
<keyword evidence="2" id="KW-0067">ATP-binding</keyword>
<dbReference type="SUPFAM" id="SSF52058">
    <property type="entry name" value="L domain-like"/>
    <property type="match status" value="1"/>
</dbReference>
<evidence type="ECO:0000259" key="3">
    <source>
        <dbReference type="PROSITE" id="PS50837"/>
    </source>
</evidence>
<evidence type="ECO:0000313" key="4">
    <source>
        <dbReference type="EMBL" id="MEQ0559208.1"/>
    </source>
</evidence>
<dbReference type="PANTHER" id="PTHR46844:SF1">
    <property type="entry name" value="SLR5058 PROTEIN"/>
    <property type="match status" value="1"/>
</dbReference>
<dbReference type="Pfam" id="PF05729">
    <property type="entry name" value="NACHT"/>
    <property type="match status" value="1"/>
</dbReference>
<sequence>MSLEASAIALTTAVVKAASKIWLGDRPIAADVSAKALDLLEKQVTGLNDRRKLRLLFTNLESRVADRLLPFLDVEFRALPEHERAAAVDAVRETFDRAALTDDDLFAADLDAAYLYRYLLRTVPGATRFLSSDATQLYQRVLRECCAYLVQVTSTLPRFQPGALTEVLRRETEILETVRNVLAALPERRHPDDFAADFRRQVVTALDRMALFGAGLTDATRLYPLSVAYLSLSVTSDEDLPSGDRIEHVLPRTRRILLRGEAGSGKTTLLQWLAVQCASRQLQDVDGWADLDPFLVRLRRFSRSPLPAPERFLDDVGRHIADEMPSGWVQERLRRGRSVLLVDGLDELPDERRREVREWLRELVIAFPRARFVVTTRPAAVAPGWLLDQGFTEVRLQPMTPRDVHTFVTRWHAALPGEDLDSERDALLTAIGSRSALRRLAENPLLCALLCALHHEGNGRLPDNRMELYDVALRMLLDSRDIERRIEPAVRLSLTEKLVLLRHLAYWLVRNGHTDAAATDAEARIAAKLRSMGQIEVTPRTVFRHLLDRGGVLREPVPGRIDFVHRTFQEYLAAQAAVEEDDIGVLTANAHLDEWREVVVLAAGHAHPAQRERLLDGILGWDADEQQRLKLDLVALACLETSPVLSERLRNEVEDRASTLIPPSSFEVAEALAAAGEFVLDLLAGCTPAPSQVPYLIRAAADIGGPGALDLIARYRDCGDHFVVGVLIAAETKFDAAEYAERVLADSPLYNGSLSIHDPAKVVLMPHLRHLVRLRCRFTDGYGRLDFVRDLPRLETLEVEDLAGYDLPSLAGSGLTEIALTGPPLPPSVDLTPLANVRGLRSFEARIATKGWAALAELPELRDLRLSWIDDPAHLAGLAPLRGLRSLSLSHVFRLTDLDPLDFLDAPVSLAFLVCKALKDLSVLRRWAPGLRDLTLIGCPAADPAPIADLTELRMLDLTAIYLPDLSLLSGLRQLRTLRLQNLRGVPDLSPLAGLDRLATLTVTGMGRLDLRPLAGRPGLRIQVSELVEPVGTELLGPGSEVVRDREVDSPA</sequence>
<proteinExistence type="predicted"/>
<dbReference type="EMBL" id="JBDZYD010000003">
    <property type="protein sequence ID" value="MEQ0559208.1"/>
    <property type="molecule type" value="Genomic_DNA"/>
</dbReference>
<comment type="caution">
    <text evidence="4">The sequence shown here is derived from an EMBL/GenBank/DDBJ whole genome shotgun (WGS) entry which is preliminary data.</text>
</comment>
<evidence type="ECO:0000313" key="5">
    <source>
        <dbReference type="Proteomes" id="UP001440984"/>
    </source>
</evidence>
<protein>
    <submittedName>
        <fullName evidence="4">NACHT domain-containing protein</fullName>
    </submittedName>
</protein>
<dbReference type="InterPro" id="IPR054547">
    <property type="entry name" value="NNH1"/>
</dbReference>
<evidence type="ECO:0000256" key="1">
    <source>
        <dbReference type="ARBA" id="ARBA00022741"/>
    </source>
</evidence>
<dbReference type="Pfam" id="PF22733">
    <property type="entry name" value="NNH1"/>
    <property type="match status" value="1"/>
</dbReference>
<keyword evidence="1" id="KW-0547">Nucleotide-binding</keyword>